<sequence>MAEKNTNNVVAKYVFLIFFISFSVIRITSAFAQTFSGAGIESYSDAELNKWLQQARVAGMSDDQILQRVKDQGLSKEQIDRFRERISALKVNNSPNPDEPSSGRVVKDTEPINGPAIQVPSKIFGADLFKNGNTSFEPNLRIATPINYILGPDDELNINIYGNSLVNWKLVISPEGNINIPGIGLLNVSGKTIEQATIEIKRRLSAGNYAIGRGTNVQISLGNIRSIKVIVNGQVAKPGTITVPSLATVFNALVAAGGPNDIGSFRNIEVIRNNKIVGRLDIYDFLLKGSQLGNIGLKDQDIIRVPTYRVRVEMSGQVKVPAIFEVLPGENLQDVIRFASGFSDLAYTDKIKVYQISGQERKITDISENDYSNYIPLRGDRYEVDAILERYENRVKIDGAVFRSGYFELSKGLTLTGLITKASGVKEDAYMSRGFITRLKPDNTIESIPFNTKNILDGTDPDILLKREDIVNIPSIFDLHDNYTVMVKGEVRHPGEFSFAENMNVEDLILKAGGFTEGGNAKRLQVARRVSNSDPASLTSPVAEVFTINVDEQLKPGSTNFKLQPYDIVSVYASPGYERQRSVKIGGEVVYPGFYIIEKKNEKISDIVKRAGGLTASADVEGASLKRSNLAILGVDGDKVDATAIEQDRADRINRVKRAYQDSTANPIAPRNDFVGIDLKKILEKPGSKLDLLVENDDEISIPKEQQIVRVDGEVLYPSAVVYSNGNTLKDYIINAGGYSTKALKRGAYVLYPNGTVKGSRRFLFFIIHPSIRPGSVVYVPRKSDKKGLTTQETVGLAASVASLGAVILGIITLSK</sequence>
<dbReference type="RefSeq" id="WP_194112992.1">
    <property type="nucleotide sequence ID" value="NZ_JADFFL010000007.1"/>
</dbReference>
<keyword evidence="6" id="KW-1185">Reference proteome</keyword>
<organism evidence="5 6">
    <name type="scientific">Mucilaginibacter myungsuensis</name>
    <dbReference type="NCBI Taxonomy" id="649104"/>
    <lineage>
        <taxon>Bacteria</taxon>
        <taxon>Pseudomonadati</taxon>
        <taxon>Bacteroidota</taxon>
        <taxon>Sphingobacteriia</taxon>
        <taxon>Sphingobacteriales</taxon>
        <taxon>Sphingobacteriaceae</taxon>
        <taxon>Mucilaginibacter</taxon>
    </lineage>
</organism>
<accession>A0A929L3F1</accession>
<feature type="domain" description="Soluble ligand binding" evidence="4">
    <location>
        <begin position="485"/>
        <end position="529"/>
    </location>
</feature>
<feature type="region of interest" description="Disordered" evidence="2">
    <location>
        <begin position="91"/>
        <end position="111"/>
    </location>
</feature>
<evidence type="ECO:0000256" key="1">
    <source>
        <dbReference type="ARBA" id="ARBA00022729"/>
    </source>
</evidence>
<dbReference type="InterPro" id="IPR049712">
    <property type="entry name" value="Poly_export"/>
</dbReference>
<feature type="domain" description="Soluble ligand binding" evidence="4">
    <location>
        <begin position="312"/>
        <end position="360"/>
    </location>
</feature>
<keyword evidence="1" id="KW-0732">Signal</keyword>
<comment type="caution">
    <text evidence="5">The sequence shown here is derived from an EMBL/GenBank/DDBJ whole genome shotgun (WGS) entry which is preliminary data.</text>
</comment>
<dbReference type="AlphaFoldDB" id="A0A929L3F1"/>
<dbReference type="EMBL" id="JADFFL010000007">
    <property type="protein sequence ID" value="MBE9663749.1"/>
    <property type="molecule type" value="Genomic_DNA"/>
</dbReference>
<dbReference type="InterPro" id="IPR019554">
    <property type="entry name" value="Soluble_ligand-bd"/>
</dbReference>
<feature type="domain" description="Polysaccharide export protein N-terminal" evidence="3">
    <location>
        <begin position="146"/>
        <end position="211"/>
    </location>
</feature>
<evidence type="ECO:0000313" key="5">
    <source>
        <dbReference type="EMBL" id="MBE9663749.1"/>
    </source>
</evidence>
<name>A0A929L3F1_9SPHI</name>
<dbReference type="Gene3D" id="3.10.560.10">
    <property type="entry name" value="Outer membrane lipoprotein wza domain like"/>
    <property type="match status" value="5"/>
</dbReference>
<evidence type="ECO:0000313" key="6">
    <source>
        <dbReference type="Proteomes" id="UP000622475"/>
    </source>
</evidence>
<dbReference type="Pfam" id="PF10531">
    <property type="entry name" value="SLBB"/>
    <property type="match status" value="5"/>
</dbReference>
<gene>
    <name evidence="5" type="ORF">IRJ16_17820</name>
</gene>
<feature type="domain" description="Soluble ligand binding" evidence="4">
    <location>
        <begin position="229"/>
        <end position="274"/>
    </location>
</feature>
<reference evidence="5" key="1">
    <citation type="submission" date="2020-10" db="EMBL/GenBank/DDBJ databases">
        <title>Mucilaginibacter mali sp. nov., isolated from rhizosphere soil of apple orchard.</title>
        <authorList>
            <person name="Lee J.-S."/>
            <person name="Kim H.S."/>
            <person name="Kim J.-S."/>
        </authorList>
    </citation>
    <scope>NUCLEOTIDE SEQUENCE</scope>
    <source>
        <strain evidence="5">KCTC 22746</strain>
    </source>
</reference>
<dbReference type="PANTHER" id="PTHR33619:SF3">
    <property type="entry name" value="POLYSACCHARIDE EXPORT PROTEIN GFCE-RELATED"/>
    <property type="match status" value="1"/>
</dbReference>
<dbReference type="InterPro" id="IPR003715">
    <property type="entry name" value="Poly_export_N"/>
</dbReference>
<dbReference type="Pfam" id="PF02563">
    <property type="entry name" value="Poly_export"/>
    <property type="match status" value="1"/>
</dbReference>
<protein>
    <submittedName>
        <fullName evidence="5">SLBB domain-containing protein</fullName>
    </submittedName>
</protein>
<dbReference type="Proteomes" id="UP000622475">
    <property type="component" value="Unassembled WGS sequence"/>
</dbReference>
<evidence type="ECO:0000259" key="4">
    <source>
        <dbReference type="Pfam" id="PF10531"/>
    </source>
</evidence>
<evidence type="ECO:0000259" key="3">
    <source>
        <dbReference type="Pfam" id="PF02563"/>
    </source>
</evidence>
<feature type="domain" description="Soluble ligand binding" evidence="4">
    <location>
        <begin position="395"/>
        <end position="447"/>
    </location>
</feature>
<dbReference type="PANTHER" id="PTHR33619">
    <property type="entry name" value="POLYSACCHARIDE EXPORT PROTEIN GFCE-RELATED"/>
    <property type="match status" value="1"/>
</dbReference>
<evidence type="ECO:0000256" key="2">
    <source>
        <dbReference type="SAM" id="MobiDB-lite"/>
    </source>
</evidence>
<dbReference type="GO" id="GO:0015159">
    <property type="term" value="F:polysaccharide transmembrane transporter activity"/>
    <property type="evidence" value="ECO:0007669"/>
    <property type="project" value="InterPro"/>
</dbReference>
<proteinExistence type="predicted"/>
<feature type="domain" description="Soluble ligand binding" evidence="4">
    <location>
        <begin position="708"/>
        <end position="744"/>
    </location>
</feature>